<dbReference type="SUPFAM" id="SSF53756">
    <property type="entry name" value="UDP-Glycosyltransferase/glycogen phosphorylase"/>
    <property type="match status" value="1"/>
</dbReference>
<keyword evidence="1" id="KW-0472">Membrane</keyword>
<dbReference type="InterPro" id="IPR004276">
    <property type="entry name" value="GlycoTrans_28_N"/>
</dbReference>
<dbReference type="InterPro" id="IPR050426">
    <property type="entry name" value="Glycosyltransferase_28"/>
</dbReference>
<feature type="domain" description="Erythromycin biosynthesis protein CIII-like C-terminal" evidence="3">
    <location>
        <begin position="289"/>
        <end position="404"/>
    </location>
</feature>
<proteinExistence type="predicted"/>
<dbReference type="Pfam" id="PF03033">
    <property type="entry name" value="Glyco_transf_28"/>
    <property type="match status" value="1"/>
</dbReference>
<feature type="domain" description="Glycosyltransferase family 28 N-terminal" evidence="2">
    <location>
        <begin position="7"/>
        <end position="112"/>
    </location>
</feature>
<keyword evidence="1" id="KW-1133">Transmembrane helix</keyword>
<evidence type="ECO:0000259" key="3">
    <source>
        <dbReference type="Pfam" id="PF06722"/>
    </source>
</evidence>
<dbReference type="PANTHER" id="PTHR48050:SF13">
    <property type="entry name" value="STEROL 3-BETA-GLUCOSYLTRANSFERASE UGT80A2"/>
    <property type="match status" value="1"/>
</dbReference>
<evidence type="ECO:0000313" key="5">
    <source>
        <dbReference type="Proteomes" id="UP001165986"/>
    </source>
</evidence>
<evidence type="ECO:0000259" key="2">
    <source>
        <dbReference type="Pfam" id="PF03033"/>
    </source>
</evidence>
<comment type="caution">
    <text evidence="4">The sequence shown here is derived from an EMBL/GenBank/DDBJ whole genome shotgun (WGS) entry which is preliminary data.</text>
</comment>
<dbReference type="InterPro" id="IPR010610">
    <property type="entry name" value="EryCIII-like_C"/>
</dbReference>
<dbReference type="RefSeq" id="WP_191756936.1">
    <property type="nucleotide sequence ID" value="NZ_VJXY01000006.1"/>
</dbReference>
<dbReference type="EMBL" id="VJXY01000006">
    <property type="protein sequence ID" value="MBD6615687.1"/>
    <property type="molecule type" value="Genomic_DNA"/>
</dbReference>
<gene>
    <name evidence="4" type="ORF">FNW02_07525</name>
</gene>
<evidence type="ECO:0000256" key="1">
    <source>
        <dbReference type="SAM" id="Phobius"/>
    </source>
</evidence>
<evidence type="ECO:0000313" key="4">
    <source>
        <dbReference type="EMBL" id="MBD6615687.1"/>
    </source>
</evidence>
<dbReference type="Proteomes" id="UP001165986">
    <property type="component" value="Unassembled WGS sequence"/>
</dbReference>
<dbReference type="GO" id="GO:0016758">
    <property type="term" value="F:hexosyltransferase activity"/>
    <property type="evidence" value="ECO:0007669"/>
    <property type="project" value="InterPro"/>
</dbReference>
<accession>A0AA40VPT9</accession>
<dbReference type="AlphaFoldDB" id="A0AA40VPT9"/>
<dbReference type="CDD" id="cd03784">
    <property type="entry name" value="GT1_Gtf-like"/>
    <property type="match status" value="1"/>
</dbReference>
<dbReference type="PANTHER" id="PTHR48050">
    <property type="entry name" value="STEROL 3-BETA-GLUCOSYLTRANSFERASE"/>
    <property type="match status" value="1"/>
</dbReference>
<dbReference type="Pfam" id="PF06722">
    <property type="entry name" value="EryCIII-like_C"/>
    <property type="match status" value="1"/>
</dbReference>
<keyword evidence="5" id="KW-1185">Reference proteome</keyword>
<sequence>MTSHKRVVLTAFGTLGDLYPAMVIALELQNRGHRVVIATTEGYRSKIEEIGIKFHALRPEIPPSMGAEWTSLLLDPFIDDKGLMDLFCSSQRQTYDDLIKAVQGADLLVSINCTVVVAPLVAQKTRMRWISCVVDPFYVAEDFLGITPFAWVNYAFVELVSFLVSFVASVLLVHKYISQLRAELGLLRTKRHTFFSDLFSPELVLALYSPVIAKRRSDYPANTQITGFTFDRQLPNQVLSQTLTEFLDSGSPPIVFTLGSSAVYAVDAEKFYTESVIAAQKLGYRAVLLVGDNTQNLPLTLPKGVITVNYAPHSEIFPRAALIVHQSGMGTTAQALLAGVPMLLVPYEYEQPDTAARLVRLGVGRMLKPKQYHADRVTTELNKLLTQPQYKVKALEVQNRIQSEKGVQTACDAIEKHLSLNCSTVEQMTS</sequence>
<dbReference type="GO" id="GO:0005975">
    <property type="term" value="P:carbohydrate metabolic process"/>
    <property type="evidence" value="ECO:0007669"/>
    <property type="project" value="InterPro"/>
</dbReference>
<dbReference type="GO" id="GO:0008194">
    <property type="term" value="F:UDP-glycosyltransferase activity"/>
    <property type="evidence" value="ECO:0007669"/>
    <property type="project" value="InterPro"/>
</dbReference>
<dbReference type="GO" id="GO:0033072">
    <property type="term" value="P:vancomycin biosynthetic process"/>
    <property type="evidence" value="ECO:0007669"/>
    <property type="project" value="UniProtKB-ARBA"/>
</dbReference>
<dbReference type="InterPro" id="IPR002213">
    <property type="entry name" value="UDP_glucos_trans"/>
</dbReference>
<reference evidence="4" key="1">
    <citation type="submission" date="2019-07" db="EMBL/GenBank/DDBJ databases">
        <title>Toxilogical consequences of a new and cryptic species of cyanobacteria (Komarekiella delphini-convector) recovered from the epidermis of a bottlenose dolphin and 1500 ft. in the air.</title>
        <authorList>
            <person name="Brown A.O."/>
            <person name="Dvorak P."/>
            <person name="Villanueva C.D."/>
            <person name="Foss A.J."/>
            <person name="Garvey A.D."/>
            <person name="Gibson Q.A."/>
            <person name="Johansen J.R."/>
            <person name="Casamatta D.A."/>
        </authorList>
    </citation>
    <scope>NUCLEOTIDE SEQUENCE</scope>
    <source>
        <strain evidence="4">SJRDD-AB1</strain>
    </source>
</reference>
<name>A0AA40VPT9_9NOST</name>
<dbReference type="Gene3D" id="3.40.50.2000">
    <property type="entry name" value="Glycogen Phosphorylase B"/>
    <property type="match status" value="2"/>
</dbReference>
<keyword evidence="1" id="KW-0812">Transmembrane</keyword>
<protein>
    <submittedName>
        <fullName evidence="4">Glycosyltransferase</fullName>
    </submittedName>
</protein>
<feature type="transmembrane region" description="Helical" evidence="1">
    <location>
        <begin position="151"/>
        <end position="173"/>
    </location>
</feature>
<organism evidence="4 5">
    <name type="scientific">Komarekiella delphini-convector SJRDD-AB1</name>
    <dbReference type="NCBI Taxonomy" id="2593771"/>
    <lineage>
        <taxon>Bacteria</taxon>
        <taxon>Bacillati</taxon>
        <taxon>Cyanobacteriota</taxon>
        <taxon>Cyanophyceae</taxon>
        <taxon>Nostocales</taxon>
        <taxon>Nostocaceae</taxon>
        <taxon>Komarekiella</taxon>
        <taxon>Komarekiella delphini-convector</taxon>
    </lineage>
</organism>